<reference evidence="3" key="1">
    <citation type="submission" date="2016-10" db="EMBL/GenBank/DDBJ databases">
        <authorList>
            <person name="Varghese N."/>
            <person name="Submissions S."/>
        </authorList>
    </citation>
    <scope>NUCLEOTIDE SEQUENCE [LARGE SCALE GENOMIC DNA]</scope>
    <source>
        <strain evidence="3">DSM 19891</strain>
    </source>
</reference>
<dbReference type="InterPro" id="IPR011059">
    <property type="entry name" value="Metal-dep_hydrolase_composite"/>
</dbReference>
<dbReference type="SUPFAM" id="SSF51338">
    <property type="entry name" value="Composite domain of metallo-dependent hydrolases"/>
    <property type="match status" value="1"/>
</dbReference>
<dbReference type="AlphaFoldDB" id="A0A1I6JAN0"/>
<keyword evidence="3" id="KW-1185">Reference proteome</keyword>
<dbReference type="PANTHER" id="PTHR43135:SF3">
    <property type="entry name" value="ALPHA-D-RIBOSE 1-METHYLPHOSPHONATE 5-TRIPHOSPHATE DIPHOSPHATASE"/>
    <property type="match status" value="1"/>
</dbReference>
<dbReference type="SUPFAM" id="SSF51556">
    <property type="entry name" value="Metallo-dependent hydrolases"/>
    <property type="match status" value="1"/>
</dbReference>
<accession>A0A1I6JAN0</accession>
<dbReference type="EMBL" id="FOYX01000002">
    <property type="protein sequence ID" value="SFR75590.1"/>
    <property type="molecule type" value="Genomic_DNA"/>
</dbReference>
<dbReference type="Gene3D" id="2.30.40.10">
    <property type="entry name" value="Urease, subunit C, domain 1"/>
    <property type="match status" value="1"/>
</dbReference>
<dbReference type="InterPro" id="IPR051781">
    <property type="entry name" value="Metallo-dep_Hydrolase"/>
</dbReference>
<dbReference type="RefSeq" id="WP_091903273.1">
    <property type="nucleotide sequence ID" value="NZ_FOYX01000002.1"/>
</dbReference>
<proteinExistence type="predicted"/>
<organism evidence="2 3">
    <name type="scientific">Maribacter stanieri</name>
    <dbReference type="NCBI Taxonomy" id="440514"/>
    <lineage>
        <taxon>Bacteria</taxon>
        <taxon>Pseudomonadati</taxon>
        <taxon>Bacteroidota</taxon>
        <taxon>Flavobacteriia</taxon>
        <taxon>Flavobacteriales</taxon>
        <taxon>Flavobacteriaceae</taxon>
        <taxon>Maribacter</taxon>
    </lineage>
</organism>
<dbReference type="Gene3D" id="3.30.110.90">
    <property type="entry name" value="Amidohydrolase"/>
    <property type="match status" value="1"/>
</dbReference>
<dbReference type="InterPro" id="IPR006680">
    <property type="entry name" value="Amidohydro-rel"/>
</dbReference>
<dbReference type="PROSITE" id="PS51257">
    <property type="entry name" value="PROKAR_LIPOPROTEIN"/>
    <property type="match status" value="1"/>
</dbReference>
<keyword evidence="2" id="KW-0378">Hydrolase</keyword>
<dbReference type="Proteomes" id="UP000199462">
    <property type="component" value="Unassembled WGS sequence"/>
</dbReference>
<sequence>MRLPIKGKIVALTLFIALVSCNEKKPVSFDVLIKNGRVINLEDGTISVSNIFINNNRITKITTDASLSNVEAKATIDATGKYIVPGFWDNHTHFRGGDSLIDVNKNFLKLFMANGITTVRDAGGDLTSSVLEWRKAIANNELVGPKIFTSGPKIDGPNGTWAGSLEVDNEEDITNALDSLEAIPSDFVKIYDSRISGANYIKTIEEAEKRNLITSGHMPFTVELDETIDAGIDAVEHLYYIMKGSSANEKEITQQLIKKEIGFWDAMPLLQSSYSDSTALATFTNLKEHNVFVVPTLHIGRVLSYLDEVDHSTDDYLKYMSTGIQQTYKGRIDRVKNATVKQVADRKALDQFFGKLAYKLSENGVYLLAGSDSGAYNSYTYPGISLHKELEAMVNIGMSPLNALKTSAYNGAKFLKQDEDYGTISEGKIADIVLLNSNPLEDIKNTQDIFMVLSNGNQHNKSDLNHLLNSAIVN</sequence>
<protein>
    <submittedName>
        <fullName evidence="2">Amidohydrolase family protein</fullName>
    </submittedName>
</protein>
<feature type="domain" description="Amidohydrolase-related" evidence="1">
    <location>
        <begin position="82"/>
        <end position="456"/>
    </location>
</feature>
<gene>
    <name evidence="2" type="ORF">SAMN04488010_2478</name>
</gene>
<dbReference type="Gene3D" id="1.20.58.520">
    <property type="entry name" value="Amidohydrolase"/>
    <property type="match status" value="1"/>
</dbReference>
<dbReference type="GO" id="GO:0016810">
    <property type="term" value="F:hydrolase activity, acting on carbon-nitrogen (but not peptide) bonds"/>
    <property type="evidence" value="ECO:0007669"/>
    <property type="project" value="InterPro"/>
</dbReference>
<dbReference type="Gene3D" id="3.40.50.10910">
    <property type="entry name" value="Amidohydrolase"/>
    <property type="match status" value="1"/>
</dbReference>
<evidence type="ECO:0000313" key="2">
    <source>
        <dbReference type="EMBL" id="SFR75590.1"/>
    </source>
</evidence>
<evidence type="ECO:0000259" key="1">
    <source>
        <dbReference type="Pfam" id="PF01979"/>
    </source>
</evidence>
<dbReference type="Pfam" id="PF01979">
    <property type="entry name" value="Amidohydro_1"/>
    <property type="match status" value="1"/>
</dbReference>
<evidence type="ECO:0000313" key="3">
    <source>
        <dbReference type="Proteomes" id="UP000199462"/>
    </source>
</evidence>
<dbReference type="InterPro" id="IPR032466">
    <property type="entry name" value="Metal_Hydrolase"/>
</dbReference>
<dbReference type="PANTHER" id="PTHR43135">
    <property type="entry name" value="ALPHA-D-RIBOSE 1-METHYLPHOSPHONATE 5-TRIPHOSPHATE DIPHOSPHATASE"/>
    <property type="match status" value="1"/>
</dbReference>
<dbReference type="STRING" id="440514.SAMN04488010_2478"/>
<name>A0A1I6JAN0_9FLAO</name>